<name>A0A6A6Z9W0_9PEZI</name>
<dbReference type="AlphaFoldDB" id="A0A6A6Z9W0"/>
<reference evidence="4" key="2">
    <citation type="submission" date="2020-04" db="EMBL/GenBank/DDBJ databases">
        <authorList>
            <consortium name="NCBI Genome Project"/>
        </authorList>
    </citation>
    <scope>NUCLEOTIDE SEQUENCE</scope>
    <source>
        <strain evidence="4">CBS 304.34</strain>
    </source>
</reference>
<proteinExistence type="predicted"/>
<feature type="region of interest" description="Disordered" evidence="1">
    <location>
        <begin position="206"/>
        <end position="232"/>
    </location>
</feature>
<reference evidence="4" key="3">
    <citation type="submission" date="2025-04" db="UniProtKB">
        <authorList>
            <consortium name="RefSeq"/>
        </authorList>
    </citation>
    <scope>IDENTIFICATION</scope>
    <source>
        <strain evidence="4">CBS 304.34</strain>
    </source>
</reference>
<evidence type="ECO:0000313" key="3">
    <source>
        <dbReference type="Proteomes" id="UP000504636"/>
    </source>
</evidence>
<evidence type="ECO:0000313" key="4">
    <source>
        <dbReference type="RefSeq" id="XP_033584572.1"/>
    </source>
</evidence>
<dbReference type="EMBL" id="MU003692">
    <property type="protein sequence ID" value="KAF2817608.1"/>
    <property type="molecule type" value="Genomic_DNA"/>
</dbReference>
<keyword evidence="3" id="KW-1185">Reference proteome</keyword>
<protein>
    <submittedName>
        <fullName evidence="2 4">Uncharacterized protein</fullName>
    </submittedName>
</protein>
<organism evidence="2">
    <name type="scientific">Mytilinidion resinicola</name>
    <dbReference type="NCBI Taxonomy" id="574789"/>
    <lineage>
        <taxon>Eukaryota</taxon>
        <taxon>Fungi</taxon>
        <taxon>Dikarya</taxon>
        <taxon>Ascomycota</taxon>
        <taxon>Pezizomycotina</taxon>
        <taxon>Dothideomycetes</taxon>
        <taxon>Pleosporomycetidae</taxon>
        <taxon>Mytilinidiales</taxon>
        <taxon>Mytilinidiaceae</taxon>
        <taxon>Mytilinidion</taxon>
    </lineage>
</organism>
<dbReference type="RefSeq" id="XP_033584572.1">
    <property type="nucleotide sequence ID" value="XM_033713258.1"/>
</dbReference>
<dbReference type="GeneID" id="54454151"/>
<sequence>MADSRPRVMREPAKRRKCLARVFSQGQLSTTFPPNHGLQIATVPRRVVTPAHAPSQLVDEDCRAGCSRNLCARCKLPPRPFSPLSGVRSARSTLPGLFVMPLSNLPPSSRAHDFGRATLLPRHPSCNTAAAPIPARSHLLPSSETGTPIMPLCRADELCTYWISQIGREHLWGARSPRLAPTRLLCFPFSSSPTICDESFPRPSNHAHCQPPLASGTSRSHPKRGRGAVTGT</sequence>
<accession>A0A6A6Z9W0</accession>
<gene>
    <name evidence="2 4" type="ORF">BDZ99DRAFT_20213</name>
</gene>
<evidence type="ECO:0000313" key="2">
    <source>
        <dbReference type="EMBL" id="KAF2817608.1"/>
    </source>
</evidence>
<reference evidence="2 4" key="1">
    <citation type="journal article" date="2020" name="Stud. Mycol.">
        <title>101 Dothideomycetes genomes: a test case for predicting lifestyles and emergence of pathogens.</title>
        <authorList>
            <person name="Haridas S."/>
            <person name="Albert R."/>
            <person name="Binder M."/>
            <person name="Bloem J."/>
            <person name="Labutti K."/>
            <person name="Salamov A."/>
            <person name="Andreopoulos B."/>
            <person name="Baker S."/>
            <person name="Barry K."/>
            <person name="Bills G."/>
            <person name="Bluhm B."/>
            <person name="Cannon C."/>
            <person name="Castanera R."/>
            <person name="Culley D."/>
            <person name="Daum C."/>
            <person name="Ezra D."/>
            <person name="Gonzalez J."/>
            <person name="Henrissat B."/>
            <person name="Kuo A."/>
            <person name="Liang C."/>
            <person name="Lipzen A."/>
            <person name="Lutzoni F."/>
            <person name="Magnuson J."/>
            <person name="Mondo S."/>
            <person name="Nolan M."/>
            <person name="Ohm R."/>
            <person name="Pangilinan J."/>
            <person name="Park H.-J."/>
            <person name="Ramirez L."/>
            <person name="Alfaro M."/>
            <person name="Sun H."/>
            <person name="Tritt A."/>
            <person name="Yoshinaga Y."/>
            <person name="Zwiers L.-H."/>
            <person name="Turgeon B."/>
            <person name="Goodwin S."/>
            <person name="Spatafora J."/>
            <person name="Crous P."/>
            <person name="Grigoriev I."/>
        </authorList>
    </citation>
    <scope>NUCLEOTIDE SEQUENCE</scope>
    <source>
        <strain evidence="2 4">CBS 304.34</strain>
    </source>
</reference>
<evidence type="ECO:0000256" key="1">
    <source>
        <dbReference type="SAM" id="MobiDB-lite"/>
    </source>
</evidence>
<dbReference type="Proteomes" id="UP000504636">
    <property type="component" value="Unplaced"/>
</dbReference>